<keyword evidence="5" id="KW-0521">NADP</keyword>
<dbReference type="InterPro" id="IPR029479">
    <property type="entry name" value="Nitroreductase"/>
</dbReference>
<keyword evidence="9" id="KW-1185">Reference proteome</keyword>
<organism evidence="8 9">
    <name type="scientific">Rhizosphaericola mali</name>
    <dbReference type="NCBI Taxonomy" id="2545455"/>
    <lineage>
        <taxon>Bacteria</taxon>
        <taxon>Pseudomonadati</taxon>
        <taxon>Bacteroidota</taxon>
        <taxon>Chitinophagia</taxon>
        <taxon>Chitinophagales</taxon>
        <taxon>Chitinophagaceae</taxon>
        <taxon>Rhizosphaericola</taxon>
    </lineage>
</organism>
<dbReference type="InterPro" id="IPR033878">
    <property type="entry name" value="NfsB-like"/>
</dbReference>
<evidence type="ECO:0000313" key="9">
    <source>
        <dbReference type="Proteomes" id="UP000292424"/>
    </source>
</evidence>
<name>A0A5P2G104_9BACT</name>
<dbReference type="EMBL" id="CP044016">
    <property type="protein sequence ID" value="QES88348.1"/>
    <property type="molecule type" value="Genomic_DNA"/>
</dbReference>
<dbReference type="PANTHER" id="PTHR43673:SF2">
    <property type="entry name" value="NITROREDUCTASE"/>
    <property type="match status" value="1"/>
</dbReference>
<protein>
    <submittedName>
        <fullName evidence="8">NAD(P)H-dependent oxidoreductase</fullName>
    </submittedName>
</protein>
<evidence type="ECO:0000256" key="1">
    <source>
        <dbReference type="ARBA" id="ARBA00001917"/>
    </source>
</evidence>
<keyword evidence="6" id="KW-0560">Oxidoreductase</keyword>
<dbReference type="PANTHER" id="PTHR43673">
    <property type="entry name" value="NAD(P)H NITROREDUCTASE YDGI-RELATED"/>
    <property type="match status" value="1"/>
</dbReference>
<evidence type="ECO:0000256" key="3">
    <source>
        <dbReference type="ARBA" id="ARBA00022630"/>
    </source>
</evidence>
<proteinExistence type="inferred from homology"/>
<evidence type="ECO:0000256" key="6">
    <source>
        <dbReference type="ARBA" id="ARBA00023002"/>
    </source>
</evidence>
<dbReference type="Proteomes" id="UP000292424">
    <property type="component" value="Chromosome"/>
</dbReference>
<reference evidence="8 9" key="1">
    <citation type="submission" date="2019-09" db="EMBL/GenBank/DDBJ databases">
        <title>Complete genome sequence of Arachidicoccus sp. B3-10 isolated from apple orchard soil.</title>
        <authorList>
            <person name="Kim H.S."/>
            <person name="Han K.-I."/>
            <person name="Suh M.K."/>
            <person name="Lee K.C."/>
            <person name="Eom M.K."/>
            <person name="Kim J.-S."/>
            <person name="Kang S.W."/>
            <person name="Sin Y."/>
            <person name="Lee J.-S."/>
        </authorList>
    </citation>
    <scope>NUCLEOTIDE SEQUENCE [LARGE SCALE GENOMIC DNA]</scope>
    <source>
        <strain evidence="8 9">B3-10</strain>
    </source>
</reference>
<sequence length="209" mass="23202">MNLKEDLNWRYAVKAYSDQKVSDDKIDFILEAINLTASSCGLQPYRVFAIDNKEIQAKLGEGSFNKQIATASHLLVFAGFNQVTTQRIQNMIDLMAQTRGIPVEALKDFSNTLVAHFGNLDENLHGTWADKQAYIAVGTALIAAANVRVDATPMEGFNPQQIDEILGLKEKGLHSTVVVSLGYRDSENDYLANAKKVRIPLEEMATKIR</sequence>
<evidence type="ECO:0000256" key="2">
    <source>
        <dbReference type="ARBA" id="ARBA00007118"/>
    </source>
</evidence>
<dbReference type="AlphaFoldDB" id="A0A5P2G104"/>
<dbReference type="KEGG" id="arac:E0W69_006630"/>
<dbReference type="OrthoDB" id="9809288at2"/>
<dbReference type="RefSeq" id="WP_131329236.1">
    <property type="nucleotide sequence ID" value="NZ_CP044016.1"/>
</dbReference>
<comment type="similarity">
    <text evidence="2">Belongs to the nitroreductase family.</text>
</comment>
<evidence type="ECO:0000259" key="7">
    <source>
        <dbReference type="Pfam" id="PF00881"/>
    </source>
</evidence>
<dbReference type="SUPFAM" id="SSF55469">
    <property type="entry name" value="FMN-dependent nitroreductase-like"/>
    <property type="match status" value="1"/>
</dbReference>
<dbReference type="Gene3D" id="3.40.109.10">
    <property type="entry name" value="NADH Oxidase"/>
    <property type="match status" value="1"/>
</dbReference>
<accession>A0A5P2G104</accession>
<evidence type="ECO:0000256" key="5">
    <source>
        <dbReference type="ARBA" id="ARBA00022857"/>
    </source>
</evidence>
<feature type="domain" description="Nitroreductase" evidence="7">
    <location>
        <begin position="8"/>
        <end position="183"/>
    </location>
</feature>
<evidence type="ECO:0000256" key="4">
    <source>
        <dbReference type="ARBA" id="ARBA00022643"/>
    </source>
</evidence>
<gene>
    <name evidence="8" type="ORF">E0W69_006630</name>
</gene>
<keyword evidence="4" id="KW-0288">FMN</keyword>
<dbReference type="GO" id="GO:0016491">
    <property type="term" value="F:oxidoreductase activity"/>
    <property type="evidence" value="ECO:0007669"/>
    <property type="project" value="UniProtKB-KW"/>
</dbReference>
<dbReference type="Pfam" id="PF00881">
    <property type="entry name" value="Nitroreductase"/>
    <property type="match status" value="1"/>
</dbReference>
<keyword evidence="3" id="KW-0285">Flavoprotein</keyword>
<dbReference type="InterPro" id="IPR000415">
    <property type="entry name" value="Nitroreductase-like"/>
</dbReference>
<evidence type="ECO:0000313" key="8">
    <source>
        <dbReference type="EMBL" id="QES88348.1"/>
    </source>
</evidence>
<comment type="cofactor">
    <cofactor evidence="1">
        <name>FMN</name>
        <dbReference type="ChEBI" id="CHEBI:58210"/>
    </cofactor>
</comment>
<dbReference type="CDD" id="cd02149">
    <property type="entry name" value="NfsB-like"/>
    <property type="match status" value="1"/>
</dbReference>